<feature type="compositionally biased region" description="Basic and acidic residues" evidence="1">
    <location>
        <begin position="145"/>
        <end position="160"/>
    </location>
</feature>
<evidence type="ECO:0000313" key="4">
    <source>
        <dbReference type="Proteomes" id="UP001382935"/>
    </source>
</evidence>
<evidence type="ECO:0000256" key="2">
    <source>
        <dbReference type="SAM" id="SignalP"/>
    </source>
</evidence>
<evidence type="ECO:0000313" key="3">
    <source>
        <dbReference type="EMBL" id="WWM71689.1"/>
    </source>
</evidence>
<name>A0ABZ2G5E2_9SPHN</name>
<dbReference type="RefSeq" id="WP_338505299.1">
    <property type="nucleotide sequence ID" value="NZ_CP145607.1"/>
</dbReference>
<reference evidence="3 4" key="1">
    <citation type="submission" date="2024-02" db="EMBL/GenBank/DDBJ databases">
        <title>Full genome sequence of Sphingomonas kaistensis.</title>
        <authorList>
            <person name="Poletto B.L."/>
            <person name="Silva G."/>
            <person name="Galante D."/>
            <person name="Campos K.R."/>
            <person name="Santos M.B.N."/>
            <person name="Sacchi C.T."/>
        </authorList>
    </citation>
    <scope>NUCLEOTIDE SEQUENCE [LARGE SCALE GENOMIC DNA]</scope>
    <source>
        <strain evidence="3 4">MA4R</strain>
    </source>
</reference>
<keyword evidence="2" id="KW-0732">Signal</keyword>
<protein>
    <submittedName>
        <fullName evidence="3">Uncharacterized protein</fullName>
    </submittedName>
</protein>
<gene>
    <name evidence="3" type="ORF">V6R86_13675</name>
</gene>
<accession>A0ABZ2G5E2</accession>
<evidence type="ECO:0000256" key="1">
    <source>
        <dbReference type="SAM" id="MobiDB-lite"/>
    </source>
</evidence>
<sequence>MKKFLFAAAGLSILGAAAPAAAQGYYGQQPGYYQQYGYGQPGYGYGYQNQRQLTAVYLQRADQLRRQVERFDNRDRISEREARRLRAQAIDLQNRTRAFARNGIDPREQRDLDLRFAQLQQRIAYQARDGNNRYGNGWGQGYGGGRDRDRDGVRDGRDGWVDNNRNGIDDRREGYPYRR</sequence>
<feature type="region of interest" description="Disordered" evidence="1">
    <location>
        <begin position="129"/>
        <end position="179"/>
    </location>
</feature>
<feature type="compositionally biased region" description="Basic and acidic residues" evidence="1">
    <location>
        <begin position="167"/>
        <end position="179"/>
    </location>
</feature>
<feature type="chain" id="PRO_5046724326" evidence="2">
    <location>
        <begin position="23"/>
        <end position="179"/>
    </location>
</feature>
<keyword evidence="4" id="KW-1185">Reference proteome</keyword>
<organism evidence="3 4">
    <name type="scientific">Sphingomonas kaistensis</name>
    <dbReference type="NCBI Taxonomy" id="298708"/>
    <lineage>
        <taxon>Bacteria</taxon>
        <taxon>Pseudomonadati</taxon>
        <taxon>Pseudomonadota</taxon>
        <taxon>Alphaproteobacteria</taxon>
        <taxon>Sphingomonadales</taxon>
        <taxon>Sphingomonadaceae</taxon>
        <taxon>Sphingomonas</taxon>
    </lineage>
</organism>
<dbReference type="EMBL" id="CP145607">
    <property type="protein sequence ID" value="WWM71689.1"/>
    <property type="molecule type" value="Genomic_DNA"/>
</dbReference>
<feature type="signal peptide" evidence="2">
    <location>
        <begin position="1"/>
        <end position="22"/>
    </location>
</feature>
<proteinExistence type="predicted"/>
<dbReference type="Proteomes" id="UP001382935">
    <property type="component" value="Chromosome"/>
</dbReference>